<dbReference type="Pfam" id="PF08681">
    <property type="entry name" value="TacA1"/>
    <property type="match status" value="1"/>
</dbReference>
<accession>A0A6J4LB94</accession>
<dbReference type="PANTHER" id="PTHR35401">
    <property type="entry name" value="COPG FAMILY HELIX-TURN-HELIX PROTEIN-RELATED-RELATED"/>
    <property type="match status" value="1"/>
</dbReference>
<gene>
    <name evidence="3" type="ORF">AVDCRST_MAG90-1159</name>
</gene>
<name>A0A6J4LB94_9HYPH</name>
<evidence type="ECO:0000256" key="1">
    <source>
        <dbReference type="ARBA" id="ARBA00022649"/>
    </source>
</evidence>
<reference evidence="3" key="1">
    <citation type="submission" date="2020-02" db="EMBL/GenBank/DDBJ databases">
        <authorList>
            <person name="Meier V. D."/>
        </authorList>
    </citation>
    <scope>NUCLEOTIDE SEQUENCE</scope>
    <source>
        <strain evidence="3">AVDCRST_MAG90</strain>
    </source>
</reference>
<evidence type="ECO:0008006" key="4">
    <source>
        <dbReference type="Google" id="ProtNLM"/>
    </source>
</evidence>
<dbReference type="Gene3D" id="1.20.5.780">
    <property type="entry name" value="Single helix bin"/>
    <property type="match status" value="1"/>
</dbReference>
<proteinExistence type="inferred from homology"/>
<dbReference type="InterPro" id="IPR010985">
    <property type="entry name" value="Ribbon_hlx_hlx"/>
</dbReference>
<dbReference type="SUPFAM" id="SSF47598">
    <property type="entry name" value="Ribbon-helix-helix"/>
    <property type="match status" value="1"/>
</dbReference>
<protein>
    <recommendedName>
        <fullName evidence="4">DUF1778 domain-containing protein</fullName>
    </recommendedName>
</protein>
<dbReference type="InterPro" id="IPR014795">
    <property type="entry name" value="TacA_1-like"/>
</dbReference>
<comment type="similarity">
    <text evidence="2">Belongs to the TacA antitoxin family.</text>
</comment>
<evidence type="ECO:0000256" key="2">
    <source>
        <dbReference type="ARBA" id="ARBA00049988"/>
    </source>
</evidence>
<dbReference type="AlphaFoldDB" id="A0A6J4LB94"/>
<keyword evidence="1" id="KW-1277">Toxin-antitoxin system</keyword>
<dbReference type="GO" id="GO:0006355">
    <property type="term" value="P:regulation of DNA-templated transcription"/>
    <property type="evidence" value="ECO:0007669"/>
    <property type="project" value="InterPro"/>
</dbReference>
<dbReference type="PANTHER" id="PTHR35401:SF2">
    <property type="entry name" value="ABC-TYPE TRANSPORT SYSTEM"/>
    <property type="match status" value="1"/>
</dbReference>
<organism evidence="3">
    <name type="scientific">uncultured Microvirga sp</name>
    <dbReference type="NCBI Taxonomy" id="412392"/>
    <lineage>
        <taxon>Bacteria</taxon>
        <taxon>Pseudomonadati</taxon>
        <taxon>Pseudomonadota</taxon>
        <taxon>Alphaproteobacteria</taxon>
        <taxon>Hyphomicrobiales</taxon>
        <taxon>Methylobacteriaceae</taxon>
        <taxon>Microvirga</taxon>
        <taxon>environmental samples</taxon>
    </lineage>
</organism>
<sequence>MLAFRTDDLTVGGKSARMEQRTTQQVKELIEYAACLLGVNSSEFTVVAATRAARETVREYEMTTLKPEDHEAFLRALDETEPSAEMLDLMKMHAEVTSG</sequence>
<evidence type="ECO:0000313" key="3">
    <source>
        <dbReference type="EMBL" id="CAA9324243.1"/>
    </source>
</evidence>
<dbReference type="EMBL" id="CADCUC010000224">
    <property type="protein sequence ID" value="CAA9324243.1"/>
    <property type="molecule type" value="Genomic_DNA"/>
</dbReference>